<name>A0ABR7X930_9SPHI</name>
<dbReference type="RefSeq" id="WP_191176484.1">
    <property type="nucleotide sequence ID" value="NZ_JACWMW010000003.1"/>
</dbReference>
<organism evidence="1 2">
    <name type="scientific">Mucilaginibacter rigui</name>
    <dbReference type="NCBI Taxonomy" id="534635"/>
    <lineage>
        <taxon>Bacteria</taxon>
        <taxon>Pseudomonadati</taxon>
        <taxon>Bacteroidota</taxon>
        <taxon>Sphingobacteriia</taxon>
        <taxon>Sphingobacteriales</taxon>
        <taxon>Sphingobacteriaceae</taxon>
        <taxon>Mucilaginibacter</taxon>
    </lineage>
</organism>
<comment type="caution">
    <text evidence="1">The sequence shown here is derived from an EMBL/GenBank/DDBJ whole genome shotgun (WGS) entry which is preliminary data.</text>
</comment>
<evidence type="ECO:0000313" key="2">
    <source>
        <dbReference type="Proteomes" id="UP000618754"/>
    </source>
</evidence>
<dbReference type="NCBIfam" id="TIGR02757">
    <property type="entry name" value="TIGR02757 family protein"/>
    <property type="match status" value="1"/>
</dbReference>
<dbReference type="EMBL" id="JACWMW010000003">
    <property type="protein sequence ID" value="MBD1386645.1"/>
    <property type="molecule type" value="Genomic_DNA"/>
</dbReference>
<sequence>MNDNLKAFLDQKVAQYNRPEFIANDPVSIPHLFSKNQDIEIMGFWAATLAWGQRVTIINKCKELIALMDGAPYDFIVNHEEPDLKKLLHFKHRTFNDIDTLYFISFFRWHYENFESLEDAFVPGSGIRQAQTDIGAEAALNHFRSYFFSLPDFPHRTKKHVSSPSQKSTCKRLNMFLRWMVRKDDNGVDFGIWNKLKPADLICPCDLHVDRVARKLKLISRKQTDWQTALELTERLKEFDPTDPVKYDFALFGLGIEERWGIEGILPEFD</sequence>
<proteinExistence type="predicted"/>
<dbReference type="InterPro" id="IPR014127">
    <property type="entry name" value="CHP02757"/>
</dbReference>
<reference evidence="1 2" key="1">
    <citation type="submission" date="2020-09" db="EMBL/GenBank/DDBJ databases">
        <title>Novel species of Mucilaginibacter isolated from a glacier on the Tibetan Plateau.</title>
        <authorList>
            <person name="Liu Q."/>
            <person name="Xin Y.-H."/>
        </authorList>
    </citation>
    <scope>NUCLEOTIDE SEQUENCE [LARGE SCALE GENOMIC DNA]</scope>
    <source>
        <strain evidence="1 2">CGMCC 1.13878</strain>
    </source>
</reference>
<gene>
    <name evidence="1" type="ORF">IDJ75_15270</name>
</gene>
<protein>
    <submittedName>
        <fullName evidence="1">TIGR02757 family protein</fullName>
    </submittedName>
</protein>
<dbReference type="Proteomes" id="UP000618754">
    <property type="component" value="Unassembled WGS sequence"/>
</dbReference>
<accession>A0ABR7X930</accession>
<keyword evidence="2" id="KW-1185">Reference proteome</keyword>
<evidence type="ECO:0000313" key="1">
    <source>
        <dbReference type="EMBL" id="MBD1386645.1"/>
    </source>
</evidence>
<dbReference type="Pfam" id="PF09674">
    <property type="entry name" value="DUF2400"/>
    <property type="match status" value="1"/>
</dbReference>